<dbReference type="AlphaFoldDB" id="O44247"/>
<evidence type="ECO:0000256" key="1">
    <source>
        <dbReference type="ARBA" id="ARBA00022536"/>
    </source>
</evidence>
<dbReference type="SUPFAM" id="SSF57196">
    <property type="entry name" value="EGF/Laminin"/>
    <property type="match status" value="1"/>
</dbReference>
<feature type="signal peptide" evidence="6">
    <location>
        <begin position="1"/>
        <end position="28"/>
    </location>
</feature>
<dbReference type="PROSITE" id="PS01187">
    <property type="entry name" value="EGF_CA"/>
    <property type="match status" value="1"/>
</dbReference>
<dbReference type="InterPro" id="IPR018097">
    <property type="entry name" value="EGF_Ca-bd_CS"/>
</dbReference>
<keyword evidence="6" id="KW-0732">Signal</keyword>
<protein>
    <submittedName>
        <fullName evidence="8">FSG 120k Cys-rich protein</fullName>
    </submittedName>
</protein>
<organism evidence="8">
    <name type="scientific">Hemicentrotus pulcherrimus</name>
    <name type="common">Sea urchin</name>
    <name type="synonym">Strongylocentrotus pulcherrimus</name>
    <dbReference type="NCBI Taxonomy" id="7650"/>
    <lineage>
        <taxon>Eukaryota</taxon>
        <taxon>Metazoa</taxon>
        <taxon>Echinodermata</taxon>
        <taxon>Eleutherozoa</taxon>
        <taxon>Echinozoa</taxon>
        <taxon>Echinoidea</taxon>
        <taxon>Euechinoidea</taxon>
        <taxon>Echinacea</taxon>
        <taxon>Camarodonta</taxon>
        <taxon>Echinidea</taxon>
        <taxon>Strongylocentrotidae</taxon>
        <taxon>Hemicentrotus</taxon>
    </lineage>
</organism>
<dbReference type="Gene3D" id="3.40.33.10">
    <property type="entry name" value="CAP"/>
    <property type="match status" value="1"/>
</dbReference>
<dbReference type="InterPro" id="IPR014044">
    <property type="entry name" value="CAP_dom"/>
</dbReference>
<reference evidence="8" key="1">
    <citation type="submission" date="1998-02" db="EMBL/GenBank/DDBJ databases">
        <title>Sea urchin mRNA for FSG 120k protein.</title>
        <authorList>
            <person name="Ohbayashi H."/>
            <person name="Nomura K."/>
            <person name="Suzuki N."/>
        </authorList>
    </citation>
    <scope>NUCLEOTIDE SEQUENCE</scope>
</reference>
<keyword evidence="2" id="KW-0677">Repeat</keyword>
<proteinExistence type="evidence at transcript level"/>
<dbReference type="Pfam" id="PF00188">
    <property type="entry name" value="CAP"/>
    <property type="match status" value="1"/>
</dbReference>
<sequence length="663" mass="72975">MAVYILAAKPPVFFCLLLLIAAPQRTAALHNNEYGYGDTAAGEPELAQEEIDELLARHNEGRAEVEPTAANMNKVSWSHELYVAAKEKVETCSYAIDIPAETGHYGRVVQFTGISRRPTFDLADAVDTWMYLGKDSYNYEQDTCSRDDIFCQMYKLFTWAPMEIIGCAHTLCTTLDDTYTGRTLINTYYWKCNYYPVGDLDDANPYMVGTPCLDCPDNIGWCNSEYDMCDPKCSSSDDSCDCLYSDTCSGVYDYDSEACSCTCNHADCRDDQFVCILKCGNPAWAVVNNDEGICFCNCPAGYEANEAENECNDIDECLGDPNLCEHNCDNTEGSYKCSCLHGFELDVDGHSCSPFFQIGRHDHILIKQASSTIAPSTTEVTTEETEVTSEEVSTTDETTTQVETTTECMVYNCSAQGTYDPVDCTCICNAGYFFNKVTCEDINECETTETGCDGCLNLPGDFRCTSCLADSFLHEATGRCEDDVCNMQEGMHCSNNGFLDEDLCECVCFSGYKGILCESTCAVTESSCWSSYDPIPPTDPSQCVVYCPECECEGYQPCNHSGILARASGFEFVKNGICRCYCPLPWSGDLCDECNLTCENGGTLNPVDCSCSCGSNWYGVDCSKPCNQTSRLCTTRTLSLCGDVPIIDEHCPVMCGICLGKQS</sequence>
<comment type="caution">
    <text evidence="4">Lacks conserved residue(s) required for the propagation of feature annotation.</text>
</comment>
<dbReference type="InterPro" id="IPR035940">
    <property type="entry name" value="CAP_sf"/>
</dbReference>
<dbReference type="SUPFAM" id="SSF55797">
    <property type="entry name" value="PR-1-like"/>
    <property type="match status" value="1"/>
</dbReference>
<evidence type="ECO:0000256" key="5">
    <source>
        <dbReference type="SAM" id="MobiDB-lite"/>
    </source>
</evidence>
<dbReference type="CDD" id="cd00054">
    <property type="entry name" value="EGF_CA"/>
    <property type="match status" value="1"/>
</dbReference>
<dbReference type="PROSITE" id="PS50026">
    <property type="entry name" value="EGF_3"/>
    <property type="match status" value="1"/>
</dbReference>
<dbReference type="InterPro" id="IPR001283">
    <property type="entry name" value="CRISP-related"/>
</dbReference>
<dbReference type="EMBL" id="AB011402">
    <property type="protein sequence ID" value="BAA24993.1"/>
    <property type="molecule type" value="mRNA"/>
</dbReference>
<dbReference type="SMART" id="SM00181">
    <property type="entry name" value="EGF"/>
    <property type="match status" value="6"/>
</dbReference>
<dbReference type="InterPro" id="IPR000152">
    <property type="entry name" value="EGF-type_Asp/Asn_hydroxyl_site"/>
</dbReference>
<dbReference type="PROSITE" id="PS01186">
    <property type="entry name" value="EGF_2"/>
    <property type="match status" value="1"/>
</dbReference>
<feature type="region of interest" description="Disordered" evidence="5">
    <location>
        <begin position="375"/>
        <end position="399"/>
    </location>
</feature>
<accession>O44247</accession>
<dbReference type="FunFam" id="2.10.25.10:FF:000010">
    <property type="entry name" value="Pro-epidermal growth factor"/>
    <property type="match status" value="1"/>
</dbReference>
<keyword evidence="3" id="KW-1015">Disulfide bond</keyword>
<dbReference type="InterPro" id="IPR000742">
    <property type="entry name" value="EGF"/>
</dbReference>
<dbReference type="Pfam" id="PF07645">
    <property type="entry name" value="EGF_CA"/>
    <property type="match status" value="1"/>
</dbReference>
<dbReference type="PROSITE" id="PS00022">
    <property type="entry name" value="EGF_1"/>
    <property type="match status" value="1"/>
</dbReference>
<dbReference type="SMART" id="SM00179">
    <property type="entry name" value="EGF_CA"/>
    <property type="match status" value="2"/>
</dbReference>
<dbReference type="PROSITE" id="PS00010">
    <property type="entry name" value="ASX_HYDROXYL"/>
    <property type="match status" value="1"/>
</dbReference>
<name>O44247_HEMPU</name>
<evidence type="ECO:0000259" key="7">
    <source>
        <dbReference type="PROSITE" id="PS50026"/>
    </source>
</evidence>
<evidence type="ECO:0000256" key="6">
    <source>
        <dbReference type="SAM" id="SignalP"/>
    </source>
</evidence>
<dbReference type="GO" id="GO:0005509">
    <property type="term" value="F:calcium ion binding"/>
    <property type="evidence" value="ECO:0007669"/>
    <property type="project" value="InterPro"/>
</dbReference>
<dbReference type="InterPro" id="IPR001881">
    <property type="entry name" value="EGF-like_Ca-bd_dom"/>
</dbReference>
<evidence type="ECO:0000256" key="3">
    <source>
        <dbReference type="ARBA" id="ARBA00023157"/>
    </source>
</evidence>
<evidence type="ECO:0000256" key="2">
    <source>
        <dbReference type="ARBA" id="ARBA00022737"/>
    </source>
</evidence>
<keyword evidence="1 4" id="KW-0245">EGF-like domain</keyword>
<dbReference type="InterPro" id="IPR049883">
    <property type="entry name" value="NOTCH1_EGF-like"/>
</dbReference>
<feature type="domain" description="EGF-like" evidence="7">
    <location>
        <begin position="313"/>
        <end position="353"/>
    </location>
</feature>
<evidence type="ECO:0000256" key="4">
    <source>
        <dbReference type="PROSITE-ProRule" id="PRU00076"/>
    </source>
</evidence>
<evidence type="ECO:0000313" key="8">
    <source>
        <dbReference type="EMBL" id="BAA24993.1"/>
    </source>
</evidence>
<feature type="compositionally biased region" description="Low complexity" evidence="5">
    <location>
        <begin position="390"/>
        <end position="399"/>
    </location>
</feature>
<dbReference type="Gene3D" id="2.10.25.10">
    <property type="entry name" value="Laminin"/>
    <property type="match status" value="1"/>
</dbReference>
<feature type="chain" id="PRO_5004158262" evidence="6">
    <location>
        <begin position="29"/>
        <end position="663"/>
    </location>
</feature>
<dbReference type="PANTHER" id="PTHR10334">
    <property type="entry name" value="CYSTEINE-RICH SECRETORY PROTEIN-RELATED"/>
    <property type="match status" value="1"/>
</dbReference>
<dbReference type="CDD" id="cd05380">
    <property type="entry name" value="CAP_euk"/>
    <property type="match status" value="1"/>
</dbReference>
<dbReference type="SMART" id="SM00198">
    <property type="entry name" value="SCP"/>
    <property type="match status" value="1"/>
</dbReference>